<keyword evidence="3" id="KW-0408">Iron</keyword>
<dbReference type="PRINTS" id="PR00359">
    <property type="entry name" value="BP450"/>
</dbReference>
<evidence type="ECO:0000256" key="1">
    <source>
        <dbReference type="ARBA" id="ARBA00001971"/>
    </source>
</evidence>
<protein>
    <submittedName>
        <fullName evidence="4">Cytochrome P450</fullName>
    </submittedName>
</protein>
<dbReference type="SUPFAM" id="SSF48264">
    <property type="entry name" value="Cytochrome P450"/>
    <property type="match status" value="1"/>
</dbReference>
<evidence type="ECO:0000313" key="5">
    <source>
        <dbReference type="Proteomes" id="UP001378188"/>
    </source>
</evidence>
<sequence length="394" mass="43001">MGSFLDSITVEQLETDPYPVYARLRREAPVAFVPAVNSWLATRWDDVAAIGKDPDLYSAEDPNAPVCVAFGMPAIIHVDGDVHKALRDGIAPHYLPRKVAGYIDALVRPVAEDLVAKIGSNGSTDLMAEYFEPISVLSLARSFGVMDADVPTLRRWFQGLAQGAINFERDPDRAAVCAATRAEIEETLDPILTRLARESDGSPIAHMMHHGMSDGEVRAREFIMPSILVTLLGGMQEPGHGGGSTLIALLDNPDQLDEVRADMERMLPKAIQEGIRWMAPIGTQIRVPTRDTELGGVTVPKGQTIAAVVASASRDEARFADPDRFDIHRDEGGHASFGFGPHFCAGKWFANAQIEVALRVLLENTSEIHLDGSQPPVFRGWEFRAPTSLHVRLA</sequence>
<dbReference type="AlphaFoldDB" id="A0AAW9RZ52"/>
<dbReference type="InterPro" id="IPR002397">
    <property type="entry name" value="Cyt_P450_B"/>
</dbReference>
<dbReference type="EMBL" id="JAZHOF010000005">
    <property type="protein sequence ID" value="MEJ8572706.1"/>
    <property type="molecule type" value="Genomic_DNA"/>
</dbReference>
<evidence type="ECO:0000256" key="3">
    <source>
        <dbReference type="RuleBase" id="RU000461"/>
    </source>
</evidence>
<gene>
    <name evidence="4" type="ORF">V3328_14540</name>
</gene>
<evidence type="ECO:0000313" key="4">
    <source>
        <dbReference type="EMBL" id="MEJ8572706.1"/>
    </source>
</evidence>
<dbReference type="GO" id="GO:0020037">
    <property type="term" value="F:heme binding"/>
    <property type="evidence" value="ECO:0007669"/>
    <property type="project" value="InterPro"/>
</dbReference>
<dbReference type="GO" id="GO:0004497">
    <property type="term" value="F:monooxygenase activity"/>
    <property type="evidence" value="ECO:0007669"/>
    <property type="project" value="UniProtKB-KW"/>
</dbReference>
<keyword evidence="3" id="KW-0479">Metal-binding</keyword>
<keyword evidence="3" id="KW-0349">Heme</keyword>
<dbReference type="GO" id="GO:0016705">
    <property type="term" value="F:oxidoreductase activity, acting on paired donors, with incorporation or reduction of molecular oxygen"/>
    <property type="evidence" value="ECO:0007669"/>
    <property type="project" value="InterPro"/>
</dbReference>
<dbReference type="InterPro" id="IPR001128">
    <property type="entry name" value="Cyt_P450"/>
</dbReference>
<dbReference type="InterPro" id="IPR017972">
    <property type="entry name" value="Cyt_P450_CS"/>
</dbReference>
<keyword evidence="3" id="KW-0560">Oxidoreductase</keyword>
<accession>A0AAW9RZ52</accession>
<dbReference type="Pfam" id="PF00067">
    <property type="entry name" value="p450"/>
    <property type="match status" value="1"/>
</dbReference>
<dbReference type="GO" id="GO:0005506">
    <property type="term" value="F:iron ion binding"/>
    <property type="evidence" value="ECO:0007669"/>
    <property type="project" value="InterPro"/>
</dbReference>
<organism evidence="4 5">
    <name type="scientific">Microbaculum marinum</name>
    <dbReference type="NCBI Taxonomy" id="1764581"/>
    <lineage>
        <taxon>Bacteria</taxon>
        <taxon>Pseudomonadati</taxon>
        <taxon>Pseudomonadota</taxon>
        <taxon>Alphaproteobacteria</taxon>
        <taxon>Hyphomicrobiales</taxon>
        <taxon>Tepidamorphaceae</taxon>
        <taxon>Microbaculum</taxon>
    </lineage>
</organism>
<comment type="cofactor">
    <cofactor evidence="1">
        <name>heme</name>
        <dbReference type="ChEBI" id="CHEBI:30413"/>
    </cofactor>
</comment>
<dbReference type="Gene3D" id="1.10.630.10">
    <property type="entry name" value="Cytochrome P450"/>
    <property type="match status" value="1"/>
</dbReference>
<keyword evidence="3" id="KW-0503">Monooxygenase</keyword>
<comment type="similarity">
    <text evidence="2 3">Belongs to the cytochrome P450 family.</text>
</comment>
<dbReference type="Proteomes" id="UP001378188">
    <property type="component" value="Unassembled WGS sequence"/>
</dbReference>
<proteinExistence type="inferred from homology"/>
<dbReference type="PANTHER" id="PTHR46696:SF1">
    <property type="entry name" value="CYTOCHROME P450 YJIB-RELATED"/>
    <property type="match status" value="1"/>
</dbReference>
<name>A0AAW9RZ52_9HYPH</name>
<comment type="caution">
    <text evidence="4">The sequence shown here is derived from an EMBL/GenBank/DDBJ whole genome shotgun (WGS) entry which is preliminary data.</text>
</comment>
<dbReference type="PANTHER" id="PTHR46696">
    <property type="entry name" value="P450, PUTATIVE (EUROFUNG)-RELATED"/>
    <property type="match status" value="1"/>
</dbReference>
<dbReference type="RefSeq" id="WP_340330395.1">
    <property type="nucleotide sequence ID" value="NZ_JAZHOF010000005.1"/>
</dbReference>
<dbReference type="InterPro" id="IPR036396">
    <property type="entry name" value="Cyt_P450_sf"/>
</dbReference>
<dbReference type="PROSITE" id="PS00086">
    <property type="entry name" value="CYTOCHROME_P450"/>
    <property type="match status" value="1"/>
</dbReference>
<keyword evidence="5" id="KW-1185">Reference proteome</keyword>
<reference evidence="4 5" key="1">
    <citation type="submission" date="2024-02" db="EMBL/GenBank/DDBJ databases">
        <title>Genome analysis and characterization of Microbaculum marinisediminis sp. nov., isolated from marine sediment.</title>
        <authorList>
            <person name="Du Z.-J."/>
            <person name="Ye Y.-Q."/>
            <person name="Zhang Z.-R."/>
            <person name="Yuan S.-M."/>
            <person name="Zhang X.-Y."/>
        </authorList>
    </citation>
    <scope>NUCLEOTIDE SEQUENCE [LARGE SCALE GENOMIC DNA]</scope>
    <source>
        <strain evidence="4 5">SDUM1044001</strain>
    </source>
</reference>
<evidence type="ECO:0000256" key="2">
    <source>
        <dbReference type="ARBA" id="ARBA00010617"/>
    </source>
</evidence>